<dbReference type="PANTHER" id="PTHR43472">
    <property type="entry name" value="PHOSPHORIBOSYLAMINE--GLYCINE LIGASE"/>
    <property type="match status" value="1"/>
</dbReference>
<dbReference type="Pfam" id="PF02844">
    <property type="entry name" value="GARS_N"/>
    <property type="match status" value="1"/>
</dbReference>
<comment type="caution">
    <text evidence="15">The sequence shown here is derived from an EMBL/GenBank/DDBJ whole genome shotgun (WGS) entry which is preliminary data.</text>
</comment>
<name>A0ABN0Z2M6_9BACI</name>
<evidence type="ECO:0000259" key="14">
    <source>
        <dbReference type="PROSITE" id="PS50975"/>
    </source>
</evidence>
<evidence type="ECO:0000313" key="16">
    <source>
        <dbReference type="Proteomes" id="UP001501459"/>
    </source>
</evidence>
<dbReference type="SUPFAM" id="SSF52440">
    <property type="entry name" value="PreATP-grasp domain"/>
    <property type="match status" value="1"/>
</dbReference>
<dbReference type="InterPro" id="IPR020562">
    <property type="entry name" value="PRibGlycinamide_synth_N"/>
</dbReference>
<comment type="similarity">
    <text evidence="9 12">Belongs to the GARS family.</text>
</comment>
<dbReference type="Gene3D" id="3.30.470.20">
    <property type="entry name" value="ATP-grasp fold, B domain"/>
    <property type="match status" value="1"/>
</dbReference>
<evidence type="ECO:0000256" key="6">
    <source>
        <dbReference type="ARBA" id="ARBA00022741"/>
    </source>
</evidence>
<sequence length="419" mass="45211">MNLLLIGRGGREHSIAKKLYESERVDRIYAAPGNGGIRDIAVCVDIDEMDTNGLVDFATENVIDLTIVGPENPLLAGITDRFHEAGLPIFAPTKAAAMLEGSKRYAKDFMLHYDIPTAAYAGFTEPADAKAYINKIGVPVVVKADGLAGGKGVIVARTMEEALEAVDQLLPHDDHSDEASSIVIEECLEGPELSLMAFVHGNHVFPMLPARDYKRACDHDEGPNTGGMGAYAPVDDVSQETLDDITEHVLQKAADGISQEGHPFTGILYAGMMMTAKGPKAIEFNARFGDPETQVVLPLLENDLLQVLLDVLDGKDPKLSWESKSCAGIVLASKGYPGPYEKGVPLPDQLTEDGAFVIHAGTRKESDQLVSDGGRVLLAGAKGDSLAEAITDAYEWMDRRIHSDRFYYRNDIARSAGTT</sequence>
<dbReference type="Gene3D" id="3.30.1490.20">
    <property type="entry name" value="ATP-grasp fold, A domain"/>
    <property type="match status" value="1"/>
</dbReference>
<evidence type="ECO:0000256" key="10">
    <source>
        <dbReference type="ARBA" id="ARBA00042242"/>
    </source>
</evidence>
<accession>A0ABN0Z2M6</accession>
<dbReference type="SUPFAM" id="SSF56059">
    <property type="entry name" value="Glutathione synthetase ATP-binding domain-like"/>
    <property type="match status" value="1"/>
</dbReference>
<comment type="cofactor">
    <cofactor evidence="2">
        <name>Mg(2+)</name>
        <dbReference type="ChEBI" id="CHEBI:18420"/>
    </cofactor>
</comment>
<keyword evidence="6 13" id="KW-0547">Nucleotide-binding</keyword>
<dbReference type="InterPro" id="IPR000115">
    <property type="entry name" value="PRibGlycinamide_synth"/>
</dbReference>
<comment type="cofactor">
    <cofactor evidence="1">
        <name>Mn(2+)</name>
        <dbReference type="ChEBI" id="CHEBI:29035"/>
    </cofactor>
</comment>
<evidence type="ECO:0000256" key="8">
    <source>
        <dbReference type="ARBA" id="ARBA00022840"/>
    </source>
</evidence>
<dbReference type="PROSITE" id="PS00184">
    <property type="entry name" value="GARS"/>
    <property type="match status" value="1"/>
</dbReference>
<dbReference type="SMART" id="SM01210">
    <property type="entry name" value="GARS_C"/>
    <property type="match status" value="1"/>
</dbReference>
<evidence type="ECO:0000256" key="3">
    <source>
        <dbReference type="ARBA" id="ARBA00005174"/>
    </source>
</evidence>
<evidence type="ECO:0000256" key="13">
    <source>
        <dbReference type="PROSITE-ProRule" id="PRU00409"/>
    </source>
</evidence>
<dbReference type="InterPro" id="IPR011054">
    <property type="entry name" value="Rudment_hybrid_motif"/>
</dbReference>
<evidence type="ECO:0000256" key="7">
    <source>
        <dbReference type="ARBA" id="ARBA00022755"/>
    </source>
</evidence>
<dbReference type="PROSITE" id="PS50975">
    <property type="entry name" value="ATP_GRASP"/>
    <property type="match status" value="1"/>
</dbReference>
<evidence type="ECO:0000256" key="2">
    <source>
        <dbReference type="ARBA" id="ARBA00001946"/>
    </source>
</evidence>
<dbReference type="GO" id="GO:0016874">
    <property type="term" value="F:ligase activity"/>
    <property type="evidence" value="ECO:0007669"/>
    <property type="project" value="UniProtKB-KW"/>
</dbReference>
<keyword evidence="7 12" id="KW-0658">Purine biosynthesis</keyword>
<keyword evidence="8 13" id="KW-0067">ATP-binding</keyword>
<dbReference type="InterPro" id="IPR020559">
    <property type="entry name" value="PRibGlycinamide_synth_CS"/>
</dbReference>
<dbReference type="SMART" id="SM01209">
    <property type="entry name" value="GARS_A"/>
    <property type="match status" value="1"/>
</dbReference>
<dbReference type="Gene3D" id="3.40.50.20">
    <property type="match status" value="1"/>
</dbReference>
<dbReference type="Proteomes" id="UP001501459">
    <property type="component" value="Unassembled WGS sequence"/>
</dbReference>
<reference evidence="15 16" key="1">
    <citation type="journal article" date="2019" name="Int. J. Syst. Evol. Microbiol.">
        <title>The Global Catalogue of Microorganisms (GCM) 10K type strain sequencing project: providing services to taxonomists for standard genome sequencing and annotation.</title>
        <authorList>
            <consortium name="The Broad Institute Genomics Platform"/>
            <consortium name="The Broad Institute Genome Sequencing Center for Infectious Disease"/>
            <person name="Wu L."/>
            <person name="Ma J."/>
        </authorList>
    </citation>
    <scope>NUCLEOTIDE SEQUENCE [LARGE SCALE GENOMIC DNA]</scope>
    <source>
        <strain evidence="15 16">JCM 12149</strain>
    </source>
</reference>
<dbReference type="InterPro" id="IPR011761">
    <property type="entry name" value="ATP-grasp"/>
</dbReference>
<dbReference type="RefSeq" id="WP_343750721.1">
    <property type="nucleotide sequence ID" value="NZ_BAAADM010000006.1"/>
</dbReference>
<dbReference type="SUPFAM" id="SSF51246">
    <property type="entry name" value="Rudiment single hybrid motif"/>
    <property type="match status" value="1"/>
</dbReference>
<dbReference type="InterPro" id="IPR037123">
    <property type="entry name" value="PRibGlycinamide_synth_C_sf"/>
</dbReference>
<evidence type="ECO:0000256" key="12">
    <source>
        <dbReference type="HAMAP-Rule" id="MF_00138"/>
    </source>
</evidence>
<evidence type="ECO:0000256" key="11">
    <source>
        <dbReference type="ARBA" id="ARBA00042864"/>
    </source>
</evidence>
<dbReference type="NCBIfam" id="TIGR00877">
    <property type="entry name" value="purD"/>
    <property type="match status" value="1"/>
</dbReference>
<proteinExistence type="inferred from homology"/>
<organism evidence="15 16">
    <name type="scientific">Lentibacillus halophilus</name>
    <dbReference type="NCBI Taxonomy" id="295065"/>
    <lineage>
        <taxon>Bacteria</taxon>
        <taxon>Bacillati</taxon>
        <taxon>Bacillota</taxon>
        <taxon>Bacilli</taxon>
        <taxon>Bacillales</taxon>
        <taxon>Bacillaceae</taxon>
        <taxon>Lentibacillus</taxon>
    </lineage>
</organism>
<dbReference type="EMBL" id="BAAADM010000006">
    <property type="protein sequence ID" value="GAA0430145.1"/>
    <property type="molecule type" value="Genomic_DNA"/>
</dbReference>
<dbReference type="HAMAP" id="MF_00138">
    <property type="entry name" value="GARS"/>
    <property type="match status" value="1"/>
</dbReference>
<dbReference type="InterPro" id="IPR020560">
    <property type="entry name" value="PRibGlycinamide_synth_C-dom"/>
</dbReference>
<evidence type="ECO:0000256" key="4">
    <source>
        <dbReference type="ARBA" id="ARBA00013255"/>
    </source>
</evidence>
<dbReference type="Pfam" id="PF01071">
    <property type="entry name" value="GARS_A"/>
    <property type="match status" value="1"/>
</dbReference>
<protein>
    <recommendedName>
        <fullName evidence="4 12">Phosphoribosylamine--glycine ligase</fullName>
        <ecNumber evidence="4 12">6.3.4.13</ecNumber>
    </recommendedName>
    <alternativeName>
        <fullName evidence="12">GARS</fullName>
    </alternativeName>
    <alternativeName>
        <fullName evidence="10 12">Glycinamide ribonucleotide synthetase</fullName>
    </alternativeName>
    <alternativeName>
        <fullName evidence="11 12">Phosphoribosylglycinamide synthetase</fullName>
    </alternativeName>
</protein>
<keyword evidence="16" id="KW-1185">Reference proteome</keyword>
<dbReference type="PANTHER" id="PTHR43472:SF1">
    <property type="entry name" value="PHOSPHORIBOSYLAMINE--GLYCINE LIGASE, CHLOROPLASTIC"/>
    <property type="match status" value="1"/>
</dbReference>
<evidence type="ECO:0000256" key="5">
    <source>
        <dbReference type="ARBA" id="ARBA00022598"/>
    </source>
</evidence>
<evidence type="ECO:0000256" key="9">
    <source>
        <dbReference type="ARBA" id="ARBA00038345"/>
    </source>
</evidence>
<feature type="domain" description="ATP-grasp" evidence="14">
    <location>
        <begin position="107"/>
        <end position="313"/>
    </location>
</feature>
<dbReference type="InterPro" id="IPR016185">
    <property type="entry name" value="PreATP-grasp_dom_sf"/>
</dbReference>
<comment type="pathway">
    <text evidence="3 12">Purine metabolism; IMP biosynthesis via de novo pathway; N(1)-(5-phospho-D-ribosyl)glycinamide from 5-phospho-alpha-D-ribose 1-diphosphate: step 2/2.</text>
</comment>
<dbReference type="InterPro" id="IPR013815">
    <property type="entry name" value="ATP_grasp_subdomain_1"/>
</dbReference>
<evidence type="ECO:0000256" key="1">
    <source>
        <dbReference type="ARBA" id="ARBA00001936"/>
    </source>
</evidence>
<comment type="catalytic activity">
    <reaction evidence="12">
        <text>5-phospho-beta-D-ribosylamine + glycine + ATP = N(1)-(5-phospho-beta-D-ribosyl)glycinamide + ADP + phosphate + H(+)</text>
        <dbReference type="Rhea" id="RHEA:17453"/>
        <dbReference type="ChEBI" id="CHEBI:15378"/>
        <dbReference type="ChEBI" id="CHEBI:30616"/>
        <dbReference type="ChEBI" id="CHEBI:43474"/>
        <dbReference type="ChEBI" id="CHEBI:57305"/>
        <dbReference type="ChEBI" id="CHEBI:58681"/>
        <dbReference type="ChEBI" id="CHEBI:143788"/>
        <dbReference type="ChEBI" id="CHEBI:456216"/>
        <dbReference type="EC" id="6.3.4.13"/>
    </reaction>
</comment>
<evidence type="ECO:0000313" key="15">
    <source>
        <dbReference type="EMBL" id="GAA0430145.1"/>
    </source>
</evidence>
<dbReference type="Gene3D" id="3.90.600.10">
    <property type="entry name" value="Phosphoribosylglycinamide synthetase, C-terminal domain"/>
    <property type="match status" value="1"/>
</dbReference>
<dbReference type="EC" id="6.3.4.13" evidence="4 12"/>
<keyword evidence="5 12" id="KW-0436">Ligase</keyword>
<gene>
    <name evidence="12 15" type="primary">purD</name>
    <name evidence="15" type="ORF">GCM10008983_03160</name>
</gene>
<dbReference type="InterPro" id="IPR020561">
    <property type="entry name" value="PRibGlycinamid_synth_ATP-grasp"/>
</dbReference>
<dbReference type="Pfam" id="PF02843">
    <property type="entry name" value="GARS_C"/>
    <property type="match status" value="1"/>
</dbReference>